<dbReference type="OrthoDB" id="3265734at2759"/>
<evidence type="ECO:0000313" key="3">
    <source>
        <dbReference type="EMBL" id="KDR70430.1"/>
    </source>
</evidence>
<dbReference type="Proteomes" id="UP000027222">
    <property type="component" value="Unassembled WGS sequence"/>
</dbReference>
<feature type="compositionally biased region" description="Polar residues" evidence="1">
    <location>
        <begin position="335"/>
        <end position="369"/>
    </location>
</feature>
<evidence type="ECO:0000256" key="2">
    <source>
        <dbReference type="SAM" id="Phobius"/>
    </source>
</evidence>
<dbReference type="EMBL" id="KL142397">
    <property type="protein sequence ID" value="KDR70430.1"/>
    <property type="molecule type" value="Genomic_DNA"/>
</dbReference>
<reference evidence="4" key="1">
    <citation type="journal article" date="2014" name="Proc. Natl. Acad. Sci. U.S.A.">
        <title>Extensive sampling of basidiomycete genomes demonstrates inadequacy of the white-rot/brown-rot paradigm for wood decay fungi.</title>
        <authorList>
            <person name="Riley R."/>
            <person name="Salamov A.A."/>
            <person name="Brown D.W."/>
            <person name="Nagy L.G."/>
            <person name="Floudas D."/>
            <person name="Held B.W."/>
            <person name="Levasseur A."/>
            <person name="Lombard V."/>
            <person name="Morin E."/>
            <person name="Otillar R."/>
            <person name="Lindquist E.A."/>
            <person name="Sun H."/>
            <person name="LaButti K.M."/>
            <person name="Schmutz J."/>
            <person name="Jabbour D."/>
            <person name="Luo H."/>
            <person name="Baker S.E."/>
            <person name="Pisabarro A.G."/>
            <person name="Walton J.D."/>
            <person name="Blanchette R.A."/>
            <person name="Henrissat B."/>
            <person name="Martin F."/>
            <person name="Cullen D."/>
            <person name="Hibbett D.S."/>
            <person name="Grigoriev I.V."/>
        </authorList>
    </citation>
    <scope>NUCLEOTIDE SEQUENCE [LARGE SCALE GENOMIC DNA]</scope>
    <source>
        <strain evidence="4">CBS 339.88</strain>
    </source>
</reference>
<keyword evidence="2" id="KW-1133">Transmembrane helix</keyword>
<gene>
    <name evidence="3" type="ORF">GALMADRAFT_1350302</name>
</gene>
<feature type="region of interest" description="Disordered" evidence="1">
    <location>
        <begin position="152"/>
        <end position="204"/>
    </location>
</feature>
<organism evidence="3 4">
    <name type="scientific">Galerina marginata (strain CBS 339.88)</name>
    <dbReference type="NCBI Taxonomy" id="685588"/>
    <lineage>
        <taxon>Eukaryota</taxon>
        <taxon>Fungi</taxon>
        <taxon>Dikarya</taxon>
        <taxon>Basidiomycota</taxon>
        <taxon>Agaricomycotina</taxon>
        <taxon>Agaricomycetes</taxon>
        <taxon>Agaricomycetidae</taxon>
        <taxon>Agaricales</taxon>
        <taxon>Agaricineae</taxon>
        <taxon>Strophariaceae</taxon>
        <taxon>Galerina</taxon>
    </lineage>
</organism>
<keyword evidence="2" id="KW-0812">Transmembrane</keyword>
<feature type="compositionally biased region" description="Pro residues" evidence="1">
    <location>
        <begin position="372"/>
        <end position="383"/>
    </location>
</feature>
<feature type="compositionally biased region" description="Low complexity" evidence="1">
    <location>
        <begin position="163"/>
        <end position="204"/>
    </location>
</feature>
<accession>A0A067SHN9</accession>
<feature type="compositionally biased region" description="Basic and acidic residues" evidence="1">
    <location>
        <begin position="254"/>
        <end position="263"/>
    </location>
</feature>
<evidence type="ECO:0000256" key="1">
    <source>
        <dbReference type="SAM" id="MobiDB-lite"/>
    </source>
</evidence>
<dbReference type="AlphaFoldDB" id="A0A067SHN9"/>
<feature type="region of interest" description="Disordered" evidence="1">
    <location>
        <begin position="334"/>
        <end position="383"/>
    </location>
</feature>
<dbReference type="STRING" id="685588.A0A067SHN9"/>
<keyword evidence="4" id="KW-1185">Reference proteome</keyword>
<protein>
    <submittedName>
        <fullName evidence="3">Uncharacterized protein</fullName>
    </submittedName>
</protein>
<feature type="transmembrane region" description="Helical" evidence="2">
    <location>
        <begin position="225"/>
        <end position="245"/>
    </location>
</feature>
<feature type="compositionally biased region" description="Polar residues" evidence="1">
    <location>
        <begin position="152"/>
        <end position="161"/>
    </location>
</feature>
<feature type="compositionally biased region" description="Low complexity" evidence="1">
    <location>
        <begin position="264"/>
        <end position="279"/>
    </location>
</feature>
<keyword evidence="2" id="KW-0472">Membrane</keyword>
<proteinExistence type="predicted"/>
<dbReference type="Gene3D" id="2.60.120.260">
    <property type="entry name" value="Galactose-binding domain-like"/>
    <property type="match status" value="1"/>
</dbReference>
<sequence length="383" mass="40087">MDPQGQTLDDSDPLISYSNANWVNEGTVHEYNNTVKYTNTAGAIVTFNFRAAKGTSVGVYGSIAPIGSGIPPQSFYSIDGGPGTFYNATMLVTTQYQKQFFLSENLSPNAPHSLVIKTMAALGHFYLDFITVTPVDGVPVGGASVLPAAPSLTPSSTQNLSIPPRTSPSLTASTSTPPDPALTSPAAQSLSTTPTSSSSTTSASASGAQAAAELPERATTTLNKGVIAVIIVGVLAIVFVMILLLRRRRKRALKNKESGERDIPSSWIQSQSSPISSSSANLMNPSQMQSTYSNFNAISPFDQYPQPAPLLVEAPRGGKGAIMHAGLQYVPTHAGTPTWSTPGSMSSGHARTSTAGTKQNSTDPSQRSVSPLEPPPPQYNEGA</sequence>
<dbReference type="HOGENOM" id="CLU_721693_0_0_1"/>
<feature type="region of interest" description="Disordered" evidence="1">
    <location>
        <begin position="253"/>
        <end position="280"/>
    </location>
</feature>
<name>A0A067SHN9_GALM3</name>
<evidence type="ECO:0000313" key="4">
    <source>
        <dbReference type="Proteomes" id="UP000027222"/>
    </source>
</evidence>